<gene>
    <name evidence="1" type="ORF">M419DRAFT_8993</name>
</gene>
<organism evidence="1 2">
    <name type="scientific">Hypocrea jecorina (strain ATCC 56765 / BCRC 32924 / NRRL 11460 / Rut C-30)</name>
    <name type="common">Trichoderma reesei</name>
    <dbReference type="NCBI Taxonomy" id="1344414"/>
    <lineage>
        <taxon>Eukaryota</taxon>
        <taxon>Fungi</taxon>
        <taxon>Dikarya</taxon>
        <taxon>Ascomycota</taxon>
        <taxon>Pezizomycotina</taxon>
        <taxon>Sordariomycetes</taxon>
        <taxon>Hypocreomycetidae</taxon>
        <taxon>Hypocreales</taxon>
        <taxon>Hypocreaceae</taxon>
        <taxon>Trichoderma</taxon>
    </lineage>
</organism>
<dbReference type="EMBL" id="KI911148">
    <property type="protein sequence ID" value="ETS01433.1"/>
    <property type="molecule type" value="Genomic_DNA"/>
</dbReference>
<dbReference type="Proteomes" id="UP000024376">
    <property type="component" value="Unassembled WGS sequence"/>
</dbReference>
<proteinExistence type="predicted"/>
<evidence type="ECO:0000313" key="1">
    <source>
        <dbReference type="EMBL" id="ETS01433.1"/>
    </source>
</evidence>
<sequence length="78" mass="8743">MDNDLNHLPKVLSRTTPAQLLDKRRGRDLLPRAVPSSLSSLRTLDGFVNHGQALMGSALMRWQSRIVTESFPPPLAFF</sequence>
<dbReference type="HOGENOM" id="CLU_2623763_0_0_1"/>
<protein>
    <submittedName>
        <fullName evidence="1">Uncharacterized protein</fullName>
    </submittedName>
</protein>
<reference evidence="2" key="1">
    <citation type="journal article" date="2013" name="Ind. Biotechnol.">
        <title>Comparative genomics analysis of Trichoderma reesei strains.</title>
        <authorList>
            <person name="Koike H."/>
            <person name="Aerts A."/>
            <person name="LaButti K."/>
            <person name="Grigoriev I.V."/>
            <person name="Baker S.E."/>
        </authorList>
    </citation>
    <scope>NUCLEOTIDE SEQUENCE [LARGE SCALE GENOMIC DNA]</scope>
    <source>
        <strain evidence="2">ATCC 56765 / BCRC 32924 / NRRL 11460 / Rut C-30</strain>
    </source>
</reference>
<evidence type="ECO:0000313" key="2">
    <source>
        <dbReference type="Proteomes" id="UP000024376"/>
    </source>
</evidence>
<dbReference type="KEGG" id="trr:M419DRAFT_8993"/>
<accession>A0A024S8Q8</accession>
<name>A0A024S8Q8_HYPJR</name>
<dbReference type="AlphaFoldDB" id="A0A024S8Q8"/>